<dbReference type="Proteomes" id="UP000031890">
    <property type="component" value="Chromosome"/>
</dbReference>
<dbReference type="RefSeq" id="WP_042532512.1">
    <property type="nucleotide sequence ID" value="NZ_CP010827.1"/>
</dbReference>
<evidence type="ECO:0000313" key="2">
    <source>
        <dbReference type="Proteomes" id="UP000031890"/>
    </source>
</evidence>
<name>A0A0B6F632_9CORY</name>
<proteinExistence type="predicted"/>
<protein>
    <submittedName>
        <fullName evidence="1">Uncharacterized protein</fullName>
    </submittedName>
</protein>
<dbReference type="STRING" id="161899.CSING_12025"/>
<evidence type="ECO:0000313" key="1">
    <source>
        <dbReference type="EMBL" id="AJI79900.1"/>
    </source>
</evidence>
<gene>
    <name evidence="1" type="ORF">CSING_12025</name>
</gene>
<organism evidence="1 2">
    <name type="scientific">Corynebacterium singulare</name>
    <dbReference type="NCBI Taxonomy" id="161899"/>
    <lineage>
        <taxon>Bacteria</taxon>
        <taxon>Bacillati</taxon>
        <taxon>Actinomycetota</taxon>
        <taxon>Actinomycetes</taxon>
        <taxon>Mycobacteriales</taxon>
        <taxon>Corynebacteriaceae</taxon>
        <taxon>Corynebacterium</taxon>
    </lineage>
</organism>
<dbReference type="HOGENOM" id="CLU_801043_0_0_11"/>
<reference evidence="1 2" key="1">
    <citation type="journal article" date="2015" name="Genome Announc.">
        <title>Complete Genome Sequence and Annotation of Corynebacterium singulare DSM 44357, Isolated from a Human Semen Specimen.</title>
        <authorList>
            <person name="Merten M."/>
            <person name="Brinkrolf K."/>
            <person name="Albersmeier A."/>
            <person name="Kutter Y."/>
            <person name="Ruckert C."/>
            <person name="Tauch A."/>
        </authorList>
    </citation>
    <scope>NUCLEOTIDE SEQUENCE [LARGE SCALE GENOMIC DNA]</scope>
    <source>
        <strain evidence="1">IBS B52218</strain>
    </source>
</reference>
<dbReference type="AlphaFoldDB" id="A0A0B6F632"/>
<accession>A0A0B6F632</accession>
<sequence length="346" mass="38789">MIDTFAATRPVIAALSYLGYKFMIVPVDDEGGAYFQIPTPLSTVYIRHVPGTDIIMGDIVETQFPESAMRADYDRVAQQLRELPFAVFFLVDEQTPAGVKIALRAMLRLESGCTWEQVVSFVRMLVEVGEHRFAQLRKATWEISPLTEDVFDLETAEINSVVKLPEEFRSPAFGISHEPTSPVTIARLREYLDGAGAAVSVVNETMLHAELDDAYTFSWEKFAARNGEIETLRISTAGPLTEPTRRGWLSKLSRRSVASADEIFARLKDKDIAPVEERFAQYAPASQLHCEGDQLRIARSLDITEGWDETQLAVAMYRATNELLESLQIAQKLMSRHLDGRSLDLA</sequence>
<dbReference type="KEGG" id="csx:CSING_12025"/>
<dbReference type="EMBL" id="CP010827">
    <property type="protein sequence ID" value="AJI79900.1"/>
    <property type="molecule type" value="Genomic_DNA"/>
</dbReference>